<dbReference type="InterPro" id="IPR027417">
    <property type="entry name" value="P-loop_NTPase"/>
</dbReference>
<dbReference type="GO" id="GO:0000731">
    <property type="term" value="P:DNA synthesis involved in DNA repair"/>
    <property type="evidence" value="ECO:0007669"/>
    <property type="project" value="TreeGrafter"/>
</dbReference>
<feature type="coiled-coil region" evidence="1">
    <location>
        <begin position="309"/>
        <end position="350"/>
    </location>
</feature>
<keyword evidence="1" id="KW-0175">Coiled coil</keyword>
<evidence type="ECO:0000256" key="2">
    <source>
        <dbReference type="SAM" id="MobiDB-lite"/>
    </source>
</evidence>
<dbReference type="PANTHER" id="PTHR32182">
    <property type="entry name" value="DNA REPLICATION AND REPAIR PROTEIN RECF"/>
    <property type="match status" value="1"/>
</dbReference>
<dbReference type="GO" id="GO:0006302">
    <property type="term" value="P:double-strand break repair"/>
    <property type="evidence" value="ECO:0007669"/>
    <property type="project" value="TreeGrafter"/>
</dbReference>
<dbReference type="SUPFAM" id="SSF52540">
    <property type="entry name" value="P-loop containing nucleoside triphosphate hydrolases"/>
    <property type="match status" value="1"/>
</dbReference>
<dbReference type="RefSeq" id="WP_145111194.1">
    <property type="nucleotide sequence ID" value="NZ_CP036349.1"/>
</dbReference>
<dbReference type="Gene3D" id="3.40.50.300">
    <property type="entry name" value="P-loop containing nucleotide triphosphate hydrolases"/>
    <property type="match status" value="1"/>
</dbReference>
<dbReference type="Pfam" id="PF13555">
    <property type="entry name" value="AAA_29"/>
    <property type="match status" value="1"/>
</dbReference>
<protein>
    <submittedName>
        <fullName evidence="3">Chromosome partition protein Smc</fullName>
    </submittedName>
</protein>
<feature type="coiled-coil region" evidence="1">
    <location>
        <begin position="687"/>
        <end position="731"/>
    </location>
</feature>
<keyword evidence="4" id="KW-1185">Reference proteome</keyword>
<organism evidence="3 4">
    <name type="scientific">Botrimarina mediterranea</name>
    <dbReference type="NCBI Taxonomy" id="2528022"/>
    <lineage>
        <taxon>Bacteria</taxon>
        <taxon>Pseudomonadati</taxon>
        <taxon>Planctomycetota</taxon>
        <taxon>Planctomycetia</taxon>
        <taxon>Pirellulales</taxon>
        <taxon>Lacipirellulaceae</taxon>
        <taxon>Botrimarina</taxon>
    </lineage>
</organism>
<name>A0A518K7E4_9BACT</name>
<dbReference type="KEGG" id="bmei:Spa11_19110"/>
<sequence length="1131" mass="128797">MNGYLPLERSPRPGYRLQRVELFNWGSFDSTGGEVHELRPEGRSALMVGKNGHGKSTVVDALLTLLVRPGVRNYNVAAGAKKRERDERSYVTGAYDLQSREGESAETRRLRPGAGGFSILLATFANEDVAEAFTVAQVLYLKADQSAERVYCFAEGERSVRADFADLPATDRLVAELKRRGMQATRSHPEYEKWLAAKTRWRPKAMDVFNQTVAVRDIENLNDFIRKHMLDGRSWNDRVERLLAHTAQLSEAHQTLVRARRQSELLGPVVEAAKKHQKLSDKLAAADARLAAADVFFRRQTLELVGPRVEELSREIEGLDSRKDQLGRRRRELEEQCRKLRNEIDRAGGERLRELPGLVAIQEELARVKRTANERYAASLRRAGVEGRATDSETFIALRERLSRLATETRREVAVAEGRQADLLVERARVHEGLDRDRGELESLRKRKGNMPRRLVELRERMCRNLRIATSELPFVAELIAVSPEHRDWEASIEKALRGFAHSMLAPGDHYALVSRYVEATRLEDGVGAGQRLTYLRVPLFTHVPPAGRGRSDSLVTKLRFREGRPLSEWVRAELAERHDYRCCETVEEFQETRGPAMTRQRHLKSGGGRHEKDDRSEAVDPRRFVLGWDNKEKIDRLTQAVAEAERRLATVDAQLHEVDEGLRVSRGRLAAADMALDVKAFDEVDCFLHERQAETLRREKRQLEEADDTVSQLKRSLSAVEQAVVAVEAQRDACTSRRALAEKERDDAVSLVEIARSALEQQSNEATREEVLDAIAAELVDPPLTADNLFVREQSYLKRLRHGRADLEGRARPAGERLVRVMGDYLSEFPEEKADLSCSVEYRDEFLARRQRIEEEDLPRHERRFKERLNEKVTQDIGLLRSEFENERRGIKGRVEELNRSLGKLPYREGTHMRLEASDTQNAEIAQFRAELRGCLDDALDDSFEAAEARFLRIRKLLDRLRDETAWRDRVTDVRKWMSFAARELDDATGEERAYYEGSSGKSGGEKAKLAFTVLAAAISYQFDIEPDRPVSDRFHFLVVDEMFKNVDDQNAEYALNLFEEFGLQLLIAAPLDAKARVTEPYVGCYLLVSKDEATEKSEVFHVTARELQDVVLAQKGGNGSWAARPPAPK</sequence>
<evidence type="ECO:0000256" key="1">
    <source>
        <dbReference type="SAM" id="Coils"/>
    </source>
</evidence>
<dbReference type="PANTHER" id="PTHR32182:SF0">
    <property type="entry name" value="DNA REPLICATION AND REPAIR PROTEIN RECF"/>
    <property type="match status" value="1"/>
</dbReference>
<feature type="region of interest" description="Disordered" evidence="2">
    <location>
        <begin position="594"/>
        <end position="619"/>
    </location>
</feature>
<accession>A0A518K7E4</accession>
<evidence type="ECO:0000313" key="4">
    <source>
        <dbReference type="Proteomes" id="UP000316426"/>
    </source>
</evidence>
<dbReference type="Pfam" id="PF13558">
    <property type="entry name" value="SbcC_Walker_B"/>
    <property type="match status" value="1"/>
</dbReference>
<gene>
    <name evidence="3" type="primary">smc_5</name>
    <name evidence="3" type="ORF">Spa11_19110</name>
</gene>
<dbReference type="Proteomes" id="UP000316426">
    <property type="component" value="Chromosome"/>
</dbReference>
<reference evidence="3 4" key="1">
    <citation type="submission" date="2019-02" db="EMBL/GenBank/DDBJ databases">
        <title>Deep-cultivation of Planctomycetes and their phenomic and genomic characterization uncovers novel biology.</title>
        <authorList>
            <person name="Wiegand S."/>
            <person name="Jogler M."/>
            <person name="Boedeker C."/>
            <person name="Pinto D."/>
            <person name="Vollmers J."/>
            <person name="Rivas-Marin E."/>
            <person name="Kohn T."/>
            <person name="Peeters S.H."/>
            <person name="Heuer A."/>
            <person name="Rast P."/>
            <person name="Oberbeckmann S."/>
            <person name="Bunk B."/>
            <person name="Jeske O."/>
            <person name="Meyerdierks A."/>
            <person name="Storesund J.E."/>
            <person name="Kallscheuer N."/>
            <person name="Luecker S."/>
            <person name="Lage O.M."/>
            <person name="Pohl T."/>
            <person name="Merkel B.J."/>
            <person name="Hornburger P."/>
            <person name="Mueller R.-W."/>
            <person name="Bruemmer F."/>
            <person name="Labrenz M."/>
            <person name="Spormann A.M."/>
            <person name="Op den Camp H."/>
            <person name="Overmann J."/>
            <person name="Amann R."/>
            <person name="Jetten M.S.M."/>
            <person name="Mascher T."/>
            <person name="Medema M.H."/>
            <person name="Devos D.P."/>
            <person name="Kaster A.-K."/>
            <person name="Ovreas L."/>
            <person name="Rohde M."/>
            <person name="Galperin M.Y."/>
            <person name="Jogler C."/>
        </authorList>
    </citation>
    <scope>NUCLEOTIDE SEQUENCE [LARGE SCALE GENOMIC DNA]</scope>
    <source>
        <strain evidence="3 4">Spa11</strain>
    </source>
</reference>
<proteinExistence type="predicted"/>
<evidence type="ECO:0000313" key="3">
    <source>
        <dbReference type="EMBL" id="QDV73712.1"/>
    </source>
</evidence>
<dbReference type="EMBL" id="CP036349">
    <property type="protein sequence ID" value="QDV73712.1"/>
    <property type="molecule type" value="Genomic_DNA"/>
</dbReference>
<feature type="compositionally biased region" description="Basic and acidic residues" evidence="2">
    <location>
        <begin position="609"/>
        <end position="619"/>
    </location>
</feature>
<dbReference type="AlphaFoldDB" id="A0A518K7E4"/>